<dbReference type="InterPro" id="IPR036162">
    <property type="entry name" value="Resolvase-like_N_sf"/>
</dbReference>
<dbReference type="Proteomes" id="UP000681027">
    <property type="component" value="Unassembled WGS sequence"/>
</dbReference>
<keyword evidence="8" id="KW-1185">Reference proteome</keyword>
<dbReference type="SMART" id="SM00857">
    <property type="entry name" value="Resolvase"/>
    <property type="match status" value="1"/>
</dbReference>
<dbReference type="InterPro" id="IPR006120">
    <property type="entry name" value="Resolvase_HTH_dom"/>
</dbReference>
<dbReference type="PANTHER" id="PTHR30461">
    <property type="entry name" value="DNA-INVERTASE FROM LAMBDOID PROPHAGE"/>
    <property type="match status" value="1"/>
</dbReference>
<evidence type="ECO:0000313" key="8">
    <source>
        <dbReference type="Proteomes" id="UP000681027"/>
    </source>
</evidence>
<evidence type="ECO:0000256" key="4">
    <source>
        <dbReference type="ARBA" id="ARBA00023172"/>
    </source>
</evidence>
<feature type="domain" description="Resolvase/invertase-type recombinase catalytic" evidence="6">
    <location>
        <begin position="3"/>
        <end position="136"/>
    </location>
</feature>
<feature type="active site" description="O-(5'-phospho-DNA)-serine intermediate" evidence="5">
    <location>
        <position position="11"/>
    </location>
</feature>
<dbReference type="InterPro" id="IPR006118">
    <property type="entry name" value="Recombinase_CS"/>
</dbReference>
<dbReference type="PROSITE" id="PS51736">
    <property type="entry name" value="RECOMBINASES_3"/>
    <property type="match status" value="1"/>
</dbReference>
<dbReference type="Gene3D" id="1.10.10.60">
    <property type="entry name" value="Homeodomain-like"/>
    <property type="match status" value="1"/>
</dbReference>
<comment type="similarity">
    <text evidence="1">Belongs to the site-specific recombinase resolvase family.</text>
</comment>
<dbReference type="CDD" id="cd03768">
    <property type="entry name" value="SR_ResInv"/>
    <property type="match status" value="1"/>
</dbReference>
<dbReference type="Pfam" id="PF02796">
    <property type="entry name" value="HTH_7"/>
    <property type="match status" value="1"/>
</dbReference>
<evidence type="ECO:0000259" key="6">
    <source>
        <dbReference type="PROSITE" id="PS51736"/>
    </source>
</evidence>
<evidence type="ECO:0000256" key="2">
    <source>
        <dbReference type="ARBA" id="ARBA00022908"/>
    </source>
</evidence>
<dbReference type="EMBL" id="JAGYPM010000006">
    <property type="protein sequence ID" value="MBS4192859.1"/>
    <property type="molecule type" value="Genomic_DNA"/>
</dbReference>
<dbReference type="InterPro" id="IPR050639">
    <property type="entry name" value="SSR_resolvase"/>
</dbReference>
<proteinExistence type="inferred from homology"/>
<evidence type="ECO:0000313" key="7">
    <source>
        <dbReference type="EMBL" id="MBS4192859.1"/>
    </source>
</evidence>
<dbReference type="SUPFAM" id="SSF46689">
    <property type="entry name" value="Homeodomain-like"/>
    <property type="match status" value="1"/>
</dbReference>
<reference evidence="7 8" key="1">
    <citation type="submission" date="2021-05" db="EMBL/GenBank/DDBJ databases">
        <title>Novel Bacillus species.</title>
        <authorList>
            <person name="Liu G."/>
        </authorList>
    </citation>
    <scope>NUCLEOTIDE SEQUENCE [LARGE SCALE GENOMIC DNA]</scope>
    <source>
        <strain evidence="7 8">FJAT-49705</strain>
    </source>
</reference>
<evidence type="ECO:0000256" key="5">
    <source>
        <dbReference type="PROSITE-ProRule" id="PRU10137"/>
    </source>
</evidence>
<organism evidence="7 8">
    <name type="scientific">Cytobacillus citreus</name>
    <dbReference type="NCBI Taxonomy" id="2833586"/>
    <lineage>
        <taxon>Bacteria</taxon>
        <taxon>Bacillati</taxon>
        <taxon>Bacillota</taxon>
        <taxon>Bacilli</taxon>
        <taxon>Bacillales</taxon>
        <taxon>Bacillaceae</taxon>
        <taxon>Cytobacillus</taxon>
    </lineage>
</organism>
<sequence length="289" mass="33529">MQYTYGYARVSTKQQDLIRQLDLLGEYNCTEILTEKMSGTKKDRPELIRLKDKVRPGDSIVVESFSRLGRSTKDLIELVEYFESKNVKLISIKENFDTNTPQGKLMLTVFQAFSQFERDLIAQRTKEGLESARARGRNGGRPKVKENQINKALKLYNSKEYSISEIVEMTGISQATLYRYIQTARKGKEKQAHIDLENIAKIRMGLQIENNNKFVRGKGKVRESIEQFLKHHYRMEIIANEYIIYVPYTTVDALKKTVYDILGEMDSEADMRNCFIEADVYCDELGLTW</sequence>
<dbReference type="PROSITE" id="PS00397">
    <property type="entry name" value="RECOMBINASES_1"/>
    <property type="match status" value="1"/>
</dbReference>
<gene>
    <name evidence="7" type="ORF">KHA94_22275</name>
</gene>
<evidence type="ECO:0000256" key="3">
    <source>
        <dbReference type="ARBA" id="ARBA00023125"/>
    </source>
</evidence>
<comment type="caution">
    <text evidence="7">The sequence shown here is derived from an EMBL/GenBank/DDBJ whole genome shotgun (WGS) entry which is preliminary data.</text>
</comment>
<dbReference type="InterPro" id="IPR009057">
    <property type="entry name" value="Homeodomain-like_sf"/>
</dbReference>
<protein>
    <submittedName>
        <fullName evidence="7">Recombinase family protein</fullName>
    </submittedName>
</protein>
<dbReference type="Gene3D" id="3.40.50.1390">
    <property type="entry name" value="Resolvase, N-terminal catalytic domain"/>
    <property type="match status" value="1"/>
</dbReference>
<dbReference type="RefSeq" id="WP_213104305.1">
    <property type="nucleotide sequence ID" value="NZ_JAGYPM010000006.1"/>
</dbReference>
<dbReference type="Pfam" id="PF00239">
    <property type="entry name" value="Resolvase"/>
    <property type="match status" value="1"/>
</dbReference>
<evidence type="ECO:0000256" key="1">
    <source>
        <dbReference type="ARBA" id="ARBA00009913"/>
    </source>
</evidence>
<dbReference type="PANTHER" id="PTHR30461:SF2">
    <property type="entry name" value="SERINE RECOMBINASE PINE-RELATED"/>
    <property type="match status" value="1"/>
</dbReference>
<accession>A0ABS5P0U0</accession>
<dbReference type="InterPro" id="IPR006119">
    <property type="entry name" value="Resolv_N"/>
</dbReference>
<name>A0ABS5P0U0_9BACI</name>
<dbReference type="SUPFAM" id="SSF53041">
    <property type="entry name" value="Resolvase-like"/>
    <property type="match status" value="1"/>
</dbReference>
<keyword evidence="4" id="KW-0233">DNA recombination</keyword>
<keyword evidence="2" id="KW-0229">DNA integration</keyword>
<keyword evidence="3" id="KW-0238">DNA-binding</keyword>